<dbReference type="KEGG" id="vg:77925313"/>
<reference evidence="1" key="1">
    <citation type="submission" date="2019-12" db="EMBL/GenBank/DDBJ databases">
        <title>Isolation and complete genomic sequence of bacteriophage NF: A novel Vibrio alginolyticus phage isolated from the coastal water of Qingdao, China.</title>
        <authorList>
            <person name="Zhang X."/>
        </authorList>
    </citation>
    <scope>NUCLEOTIDE SEQUENCE [LARGE SCALE GENOMIC DNA]</scope>
</reference>
<protein>
    <submittedName>
        <fullName evidence="1">Uncharacterized protein</fullName>
    </submittedName>
</protein>
<organism evidence="1 2">
    <name type="scientific">Vibrio phage NF</name>
    <dbReference type="NCBI Taxonomy" id="2686202"/>
    <lineage>
        <taxon>Viruses</taxon>
        <taxon>Duplodnaviria</taxon>
        <taxon>Heunggongvirae</taxon>
        <taxon>Uroviricota</taxon>
        <taxon>Caudoviricetes</taxon>
        <taxon>Enfavirus</taxon>
        <taxon>Enfavirus NF</taxon>
    </lineage>
</organism>
<proteinExistence type="predicted"/>
<sequence>MNMKNTYVECLNWTWPEKLLYIKECIGDDVPHKKLCGHGVMDKAEILNGYITAKYLYCDSEGMMSYDDESVDRPIRFNYKKLTLSDLKPKSKQFISKALEGSIKETVNEQFAGCIKRTPVSTECKWDLKGQGKEKPRTKVGYEKVEFEQNEIWKAFKEHQEVGFLYVNTSDGFECLLDGVFNLAMAISQGDQLYRKVERPVEWWEDAVEYIRSLNGEANAIDFTDASSDGKKMAMNISVVLDERQAKDFARILLEQEGE</sequence>
<evidence type="ECO:0000313" key="1">
    <source>
        <dbReference type="EMBL" id="QGZ13235.1"/>
    </source>
</evidence>
<dbReference type="EMBL" id="MN812722">
    <property type="protein sequence ID" value="QGZ13235.1"/>
    <property type="molecule type" value="Genomic_DNA"/>
</dbReference>
<dbReference type="RefSeq" id="YP_010649753.1">
    <property type="nucleotide sequence ID" value="NC_070773.1"/>
</dbReference>
<dbReference type="GeneID" id="77925313"/>
<evidence type="ECO:0000313" key="2">
    <source>
        <dbReference type="Proteomes" id="UP000435913"/>
    </source>
</evidence>
<keyword evidence="2" id="KW-1185">Reference proteome</keyword>
<dbReference type="Proteomes" id="UP000435913">
    <property type="component" value="Segment"/>
</dbReference>
<accession>A0A6B9J1V8</accession>
<name>A0A6B9J1V8_9CAUD</name>